<sequence length="1893" mass="214821">MQRFRIKASPYTELFWRVYQFDPKRTDYNIVIEQVLNQSVDKARLTSALRRFVEDHPLFNAHLTLVDDALYWEMNPSVDLLTQLLDSASFDHFCDLPFDMATGPLYRFGLYQRDDGNYHFVFIAHHVLIDGLSGMEMVDLLTQYYSDAEFRVEVDIVDIERINCLLHEKVAALYKSGAIEYWREALDGFPVTNDIPIIPEITSGSDQQVSECYFRISYDEWSSWSVDEYLGKRQFSVLIAAWALLCSRLSNQERTHVNFPMSIREGQDFSYAAHVNTLIYPITLDGSVSFYELVSAGITHLKSMRLDEQTHFGYLPTPAILQTSAIQSLNIGFAQTRIDNKLLFPKEIQHVEGYVRGHDNSISGDDVSLEYAPTPKGLSFRLAYRADKFGHAQMERIALYYQILVKRALGNPYASAARINFMPDEDIQRLSSQQHKLNQPFLDCLPVHHAFSHMATREPEAIALVTEKTTMTYQELERRSSQLASLLVQEVLDPGIPGQQIIALCFEPSIEMLVALLAVLKAGHAFVAISVQYPPERAQYVIEDSGASKLLCAGNIPLLEHIEGIGCLDISESHYLKYSDKVPETSGGSLAYLVYTSGTTGRPKGVKIRHHGLSNLIHYLIHSYPVISSDKLMLFAPLAFDASIEQIFNALVSGAQLHLLTHEEILDPKKLSIKIQKHNITQLDCTPTFLHAIAPYVDFTGVQRIVVGGEAYVPAKLLNFQGILINTYGPSETTITATMGVVDELDTFTSIGCPVDNTVCYVLDRFGQLVPQGVFGELYISGVGLSSGYRNLAEHTNIAFLPNPFIDESTTAIFQRVYKTGDIVRWRSKKRLEYQGRIDDQVKIRGYRIELAAVETILSRVDGVLQAAVNVEKNGNRQPMLIAFYVSDSAIDNAKLHFEMAKSLPVYMLPQAYVLVDSIPVTTNGKVNRTSLPAYRVSSEHFSGPRNDLEEQLCHIWQNALGTHAIGIFDDFFALGADSISCIKVVAALQKLGFHCSTKNIGDYANIANLAYFLREQSDGSNIMEEQGRLSGYFDLLPMQHRFFDQSMANPNHYNHAFLIKVFDLDLARLQSAIEQLVERHDALRIIFCNGQQCYEPEICQFSLEVIDCKGMNDKAIQQTLTQWQCGFSLDQAPLWSVGYLRNYRAGEDRLFFAAHCQLIDVISWSIIRNDLYSFYHHQASDPKRTSYRQWGQALKEFHSLYPDLDEHWSQLLLADPWKNYDLGTKSNPSETIITINERRSEILLREALSAYHCQVHDLLLSALAMGIRDVFHLKSSCILFETHGRAPVFPRLDVSQTVGRFANFYPQEITALDNIGETIIHNKESRSRYREKRLTFGSWYYGASNHRESLPLPVINYNFLGALGKDSHAWPIMVEPAGAYTDSQNRAPTLLNINVFSLCDKTVVRIDSVLNKELLEALSASFERHLNEVIDHCMAQVEQQKLRHTPSDFCDVGVSQATIDELTNLYPATHIFNSSSMQQEFLNRYSLRENDSAYHLQLIGDIRGPLDFERYKRAWDSAIRHFDSLRACFWPYGSRWLQIMLPFSPLEWRQLDVDSDAMSWLQADRAHRFEPMKPDMLRLYYAKMSDDRFKILVSVHHALIDNRGIHNLLEFVNEAYTIDSADLRAFSLPMNSHVAYQRYISSQWDNCKNYWLDKVESLSLSPQQAGFLDVCDPDANEYTYLEISCCLSSDVSAKISELARQQGVSDKALCHFAWQKLLNIATKSRVTMATTTVSGRNMPVDGLSSSAGLYLNFLPIIMDWQAHTKISSCLRSIQCDMNDMEKHSFYPLLDLELAIGCNVQSSFIYDEYPTSEMVWANDGLTVEVEQVAGSPGLALSCRLTPGNEGLGVTIIYRQQLLRDGQAQWVLARLLRIFDELPFVAEEPHISLDESSE</sequence>
<feature type="coiled-coil region" evidence="4">
    <location>
        <begin position="1060"/>
        <end position="1087"/>
    </location>
</feature>
<dbReference type="GO" id="GO:0043041">
    <property type="term" value="P:amino acid activation for nonribosomal peptide biosynthetic process"/>
    <property type="evidence" value="ECO:0007669"/>
    <property type="project" value="TreeGrafter"/>
</dbReference>
<dbReference type="InterPro" id="IPR010071">
    <property type="entry name" value="AA_adenyl_dom"/>
</dbReference>
<dbReference type="Gene3D" id="3.30.300.30">
    <property type="match status" value="1"/>
</dbReference>
<comment type="cofactor">
    <cofactor evidence="1">
        <name>pantetheine 4'-phosphate</name>
        <dbReference type="ChEBI" id="CHEBI:47942"/>
    </cofactor>
</comment>
<dbReference type="PANTHER" id="PTHR45527:SF1">
    <property type="entry name" value="FATTY ACID SYNTHASE"/>
    <property type="match status" value="1"/>
</dbReference>
<evidence type="ECO:0000313" key="7">
    <source>
        <dbReference type="Proteomes" id="UP000434580"/>
    </source>
</evidence>
<evidence type="ECO:0000313" key="6">
    <source>
        <dbReference type="EMBL" id="CAA0081784.1"/>
    </source>
</evidence>
<dbReference type="InterPro" id="IPR023213">
    <property type="entry name" value="CAT-like_dom_sf"/>
</dbReference>
<name>A0A5S9MXX7_9GAMM</name>
<evidence type="ECO:0000256" key="1">
    <source>
        <dbReference type="ARBA" id="ARBA00001957"/>
    </source>
</evidence>
<dbReference type="InterPro" id="IPR036736">
    <property type="entry name" value="ACP-like_sf"/>
</dbReference>
<dbReference type="SUPFAM" id="SSF52777">
    <property type="entry name" value="CoA-dependent acyltransferases"/>
    <property type="match status" value="6"/>
</dbReference>
<dbReference type="GO" id="GO:0003824">
    <property type="term" value="F:catalytic activity"/>
    <property type="evidence" value="ECO:0007669"/>
    <property type="project" value="InterPro"/>
</dbReference>
<dbReference type="Pfam" id="PF00501">
    <property type="entry name" value="AMP-binding"/>
    <property type="match status" value="1"/>
</dbReference>
<dbReference type="NCBIfam" id="TIGR01733">
    <property type="entry name" value="AA-adenyl-dom"/>
    <property type="match status" value="1"/>
</dbReference>
<organism evidence="6 7">
    <name type="scientific">BD1-7 clade bacterium</name>
    <dbReference type="NCBI Taxonomy" id="2029982"/>
    <lineage>
        <taxon>Bacteria</taxon>
        <taxon>Pseudomonadati</taxon>
        <taxon>Pseudomonadota</taxon>
        <taxon>Gammaproteobacteria</taxon>
        <taxon>Cellvibrionales</taxon>
        <taxon>Spongiibacteraceae</taxon>
        <taxon>BD1-7 clade</taxon>
    </lineage>
</organism>
<dbReference type="InterPro" id="IPR000873">
    <property type="entry name" value="AMP-dep_synth/lig_dom"/>
</dbReference>
<feature type="domain" description="Carrier" evidence="5">
    <location>
        <begin position="944"/>
        <end position="1018"/>
    </location>
</feature>
<dbReference type="InterPro" id="IPR006162">
    <property type="entry name" value="Ppantetheine_attach_site"/>
</dbReference>
<evidence type="ECO:0000256" key="2">
    <source>
        <dbReference type="ARBA" id="ARBA00022450"/>
    </source>
</evidence>
<dbReference type="GO" id="GO:0031177">
    <property type="term" value="F:phosphopantetheine binding"/>
    <property type="evidence" value="ECO:0007669"/>
    <property type="project" value="TreeGrafter"/>
</dbReference>
<dbReference type="InterPro" id="IPR045851">
    <property type="entry name" value="AMP-bd_C_sf"/>
</dbReference>
<evidence type="ECO:0000256" key="4">
    <source>
        <dbReference type="SAM" id="Coils"/>
    </source>
</evidence>
<keyword evidence="3" id="KW-0597">Phosphoprotein</keyword>
<dbReference type="EMBL" id="CACSII010000001">
    <property type="protein sequence ID" value="CAA0081784.1"/>
    <property type="molecule type" value="Genomic_DNA"/>
</dbReference>
<dbReference type="InterPro" id="IPR025110">
    <property type="entry name" value="AMP-bd_C"/>
</dbReference>
<proteinExistence type="predicted"/>
<dbReference type="OrthoDB" id="9803665at2"/>
<dbReference type="InterPro" id="IPR009081">
    <property type="entry name" value="PP-bd_ACP"/>
</dbReference>
<dbReference type="Pfam" id="PF00668">
    <property type="entry name" value="Condensation"/>
    <property type="match status" value="3"/>
</dbReference>
<dbReference type="GO" id="GO:0044550">
    <property type="term" value="P:secondary metabolite biosynthetic process"/>
    <property type="evidence" value="ECO:0007669"/>
    <property type="project" value="TreeGrafter"/>
</dbReference>
<dbReference type="PROSITE" id="PS00455">
    <property type="entry name" value="AMP_BINDING"/>
    <property type="match status" value="1"/>
</dbReference>
<dbReference type="PANTHER" id="PTHR45527">
    <property type="entry name" value="NONRIBOSOMAL PEPTIDE SYNTHETASE"/>
    <property type="match status" value="1"/>
</dbReference>
<dbReference type="Gene3D" id="3.30.559.10">
    <property type="entry name" value="Chloramphenicol acetyltransferase-like domain"/>
    <property type="match status" value="3"/>
</dbReference>
<dbReference type="Gene3D" id="1.10.1200.10">
    <property type="entry name" value="ACP-like"/>
    <property type="match status" value="1"/>
</dbReference>
<dbReference type="InterPro" id="IPR020845">
    <property type="entry name" value="AMP-binding_CS"/>
</dbReference>
<dbReference type="Proteomes" id="UP000434580">
    <property type="component" value="Unassembled WGS sequence"/>
</dbReference>
<dbReference type="Gene3D" id="3.30.559.30">
    <property type="entry name" value="Nonribosomal peptide synthetase, condensation domain"/>
    <property type="match status" value="3"/>
</dbReference>
<evidence type="ECO:0000259" key="5">
    <source>
        <dbReference type="PROSITE" id="PS50075"/>
    </source>
</evidence>
<keyword evidence="2" id="KW-0596">Phosphopantetheine</keyword>
<dbReference type="Gene3D" id="2.30.38.10">
    <property type="entry name" value="Luciferase, Domain 3"/>
    <property type="match status" value="1"/>
</dbReference>
<dbReference type="Gene3D" id="3.40.50.980">
    <property type="match status" value="2"/>
</dbReference>
<dbReference type="SUPFAM" id="SSF56801">
    <property type="entry name" value="Acetyl-CoA synthetase-like"/>
    <property type="match status" value="1"/>
</dbReference>
<accession>A0A5S9MXX7</accession>
<dbReference type="PROSITE" id="PS00012">
    <property type="entry name" value="PHOSPHOPANTETHEINE"/>
    <property type="match status" value="1"/>
</dbReference>
<keyword evidence="4" id="KW-0175">Coiled coil</keyword>
<reference evidence="6 7" key="1">
    <citation type="submission" date="2019-11" db="EMBL/GenBank/DDBJ databases">
        <authorList>
            <person name="Holert J."/>
        </authorList>
    </citation>
    <scope>NUCLEOTIDE SEQUENCE [LARGE SCALE GENOMIC DNA]</scope>
    <source>
        <strain evidence="6">BC5_2</strain>
    </source>
</reference>
<evidence type="ECO:0000256" key="3">
    <source>
        <dbReference type="ARBA" id="ARBA00022553"/>
    </source>
</evidence>
<dbReference type="InterPro" id="IPR001242">
    <property type="entry name" value="Condensation_dom"/>
</dbReference>
<dbReference type="SUPFAM" id="SSF47336">
    <property type="entry name" value="ACP-like"/>
    <property type="match status" value="1"/>
</dbReference>
<gene>
    <name evidence="6" type="primary">lgrB_1</name>
    <name evidence="6" type="ORF">DPBNPPHM_00388</name>
</gene>
<dbReference type="Pfam" id="PF00550">
    <property type="entry name" value="PP-binding"/>
    <property type="match status" value="1"/>
</dbReference>
<dbReference type="Pfam" id="PF13193">
    <property type="entry name" value="AMP-binding_C"/>
    <property type="match status" value="1"/>
</dbReference>
<dbReference type="CDD" id="cd05930">
    <property type="entry name" value="A_NRPS"/>
    <property type="match status" value="1"/>
</dbReference>
<dbReference type="GO" id="GO:0005737">
    <property type="term" value="C:cytoplasm"/>
    <property type="evidence" value="ECO:0007669"/>
    <property type="project" value="TreeGrafter"/>
</dbReference>
<protein>
    <submittedName>
        <fullName evidence="6">Linear gramicidin synthase subunit B</fullName>
    </submittedName>
</protein>
<dbReference type="PROSITE" id="PS50075">
    <property type="entry name" value="CARRIER"/>
    <property type="match status" value="1"/>
</dbReference>